<dbReference type="AlphaFoldDB" id="A0A2W6NI25"/>
<evidence type="ECO:0000259" key="1">
    <source>
        <dbReference type="Pfam" id="PF11074"/>
    </source>
</evidence>
<gene>
    <name evidence="2" type="ORF">B6S12_03340</name>
</gene>
<name>A0A2W6NI25_9HELI</name>
<dbReference type="RefSeq" id="WP_111229403.1">
    <property type="nucleotide sequence ID" value="NZ_NBIU01000006.1"/>
</dbReference>
<dbReference type="InterPro" id="IPR021301">
    <property type="entry name" value="DUF2779"/>
</dbReference>
<accession>A0A2W6NI25</accession>
<feature type="domain" description="DUF2779" evidence="1">
    <location>
        <begin position="297"/>
        <end position="420"/>
    </location>
</feature>
<evidence type="ECO:0000313" key="3">
    <source>
        <dbReference type="Proteomes" id="UP000249746"/>
    </source>
</evidence>
<organism evidence="2 3">
    <name type="scientific">Helicobacter valdiviensis</name>
    <dbReference type="NCBI Taxonomy" id="1458358"/>
    <lineage>
        <taxon>Bacteria</taxon>
        <taxon>Pseudomonadati</taxon>
        <taxon>Campylobacterota</taxon>
        <taxon>Epsilonproteobacteria</taxon>
        <taxon>Campylobacterales</taxon>
        <taxon>Helicobacteraceae</taxon>
        <taxon>Helicobacter</taxon>
    </lineage>
</organism>
<evidence type="ECO:0000313" key="2">
    <source>
        <dbReference type="EMBL" id="PZT48520.1"/>
    </source>
</evidence>
<dbReference type="OrthoDB" id="9783873at2"/>
<dbReference type="GO" id="GO:0016301">
    <property type="term" value="F:kinase activity"/>
    <property type="evidence" value="ECO:0007669"/>
    <property type="project" value="UniProtKB-KW"/>
</dbReference>
<dbReference type="Proteomes" id="UP000249746">
    <property type="component" value="Unassembled WGS sequence"/>
</dbReference>
<keyword evidence="3" id="KW-1185">Reference proteome</keyword>
<proteinExistence type="predicted"/>
<sequence length="493" mass="57458">MNLSKSLYVRGVQCAKSLWLKIYKNEELEKLSQSTMDKFSVGNRVGEFACGLFPNGVKIEFEGSTFEEKYIQTKKLLENNQEIIYEATFLYEGIVVMIDILQNTKEGLIINEVKSSTTLKEIYKQDCALQYFVLKNLNYVIKQVNLIHIDNTYIRGEELELKKLFVICDITDEVRAKQEEVKKNLACFSEVLQGQNEPDIDIGEHCFNPYPCEAYEYCWEKQRGLCQRENIFCIAGLRKDKKFALYKRGIVEFRDIKDFSSFDTKQKGQIQASLNKQVVCDKEQIRRFLNTLSYPIYHLDFETFTQAIPEYKGIKPYMQIPFQYSLHIDNKNTLEHREFLSECGVDPRLELAKSLVSDIPKDVCVLAYNASFEKGVIRNLATLYPSLSEHLLNIEQNIKDLMIPFKNRAYYHYKMQGSYSIKKVLPALIPEMEEAYKKLNLIHDGSEAMQSFEAMQYMSEDERKSYHQALLEYCKLDTLAMVKVLAFLEEIVS</sequence>
<dbReference type="Pfam" id="PF11074">
    <property type="entry name" value="DUF2779"/>
    <property type="match status" value="1"/>
</dbReference>
<dbReference type="EMBL" id="NBIU01000006">
    <property type="protein sequence ID" value="PZT48520.1"/>
    <property type="molecule type" value="Genomic_DNA"/>
</dbReference>
<protein>
    <submittedName>
        <fullName evidence="2">Phosphomethylpyrimidine kinase</fullName>
    </submittedName>
</protein>
<keyword evidence="2" id="KW-0808">Transferase</keyword>
<keyword evidence="2" id="KW-0418">Kinase</keyword>
<comment type="caution">
    <text evidence="2">The sequence shown here is derived from an EMBL/GenBank/DDBJ whole genome shotgun (WGS) entry which is preliminary data.</text>
</comment>
<reference evidence="2 3" key="1">
    <citation type="submission" date="2017-03" db="EMBL/GenBank/DDBJ databases">
        <title>Genomic and clinical evidence uncovers the enterohepatic species Helicobacter valdiviensis as a potential human intestinal pathogen.</title>
        <authorList>
            <person name="Fresia P."/>
            <person name="Jara R."/>
            <person name="Sierra R."/>
            <person name="Ferres I."/>
            <person name="Greif G."/>
            <person name="Iraola G."/>
            <person name="Collado L."/>
        </authorList>
    </citation>
    <scope>NUCLEOTIDE SEQUENCE [LARGE SCALE GENOMIC DNA]</scope>
    <source>
        <strain evidence="2 3">WBE14</strain>
    </source>
</reference>